<name>A0A6B0Y3W5_9RHOB</name>
<dbReference type="PANTHER" id="PTHR42928:SF5">
    <property type="entry name" value="BLR1237 PROTEIN"/>
    <property type="match status" value="1"/>
</dbReference>
<sequence>MLSLTTHLIRTAAAGALAVSGGLAMAADDFPSRPITHVFPWGTRSPTFAASQMIATAMGEELGGKVNTVSRTGASGMNAFKSALAEPADGYTTIDGYLAPLVIAPMNGNADHTYKDFIPLHFAVSNAFAIVSRADEDRWSDLPSLIEYLRANPGKTRYSAGPDVALPHMVAAMVMQHNDTKSRHIPYSAIADGIKDLRGGILDWAVTTPGAYKANETHLRVEAVVTDANDAQTWYGGAPLIHNYMPDYPLKGLGSVGWTWWLVKAGTPADVVQELRDAQWAAMQRDDVRQKVMDLGFVMNGYTADEYDEVVGPVESMLEAANHALAWEKQALEGL</sequence>
<evidence type="ECO:0000256" key="1">
    <source>
        <dbReference type="ARBA" id="ARBA00006987"/>
    </source>
</evidence>
<evidence type="ECO:0000256" key="2">
    <source>
        <dbReference type="SAM" id="SignalP"/>
    </source>
</evidence>
<comment type="caution">
    <text evidence="3">The sequence shown here is derived from an EMBL/GenBank/DDBJ whole genome shotgun (WGS) entry which is preliminary data.</text>
</comment>
<dbReference type="InterPro" id="IPR042100">
    <property type="entry name" value="Bug_dom1"/>
</dbReference>
<proteinExistence type="inferred from homology"/>
<keyword evidence="2" id="KW-0732">Signal</keyword>
<dbReference type="Pfam" id="PF03401">
    <property type="entry name" value="TctC"/>
    <property type="match status" value="1"/>
</dbReference>
<feature type="chain" id="PRO_5025586250" evidence="2">
    <location>
        <begin position="27"/>
        <end position="335"/>
    </location>
</feature>
<evidence type="ECO:0000313" key="3">
    <source>
        <dbReference type="EMBL" id="MXY34390.1"/>
    </source>
</evidence>
<organism evidence="3">
    <name type="scientific">Boseongicola sp. SB0664_bin_43</name>
    <dbReference type="NCBI Taxonomy" id="2604844"/>
    <lineage>
        <taxon>Bacteria</taxon>
        <taxon>Pseudomonadati</taxon>
        <taxon>Pseudomonadota</taxon>
        <taxon>Alphaproteobacteria</taxon>
        <taxon>Rhodobacterales</taxon>
        <taxon>Paracoccaceae</taxon>
        <taxon>Boseongicola</taxon>
    </lineage>
</organism>
<dbReference type="Gene3D" id="3.40.190.150">
    <property type="entry name" value="Bordetella uptake gene, domain 1"/>
    <property type="match status" value="1"/>
</dbReference>
<reference evidence="3" key="1">
    <citation type="submission" date="2019-09" db="EMBL/GenBank/DDBJ databases">
        <title>Characterisation of the sponge microbiome using genome-centric metagenomics.</title>
        <authorList>
            <person name="Engelberts J.P."/>
            <person name="Robbins S.J."/>
            <person name="De Goeij J.M."/>
            <person name="Aranda M."/>
            <person name="Bell S.C."/>
            <person name="Webster N.S."/>
        </authorList>
    </citation>
    <scope>NUCLEOTIDE SEQUENCE</scope>
    <source>
        <strain evidence="3">SB0664_bin_43</strain>
    </source>
</reference>
<gene>
    <name evidence="3" type="ORF">F4Y60_09960</name>
</gene>
<dbReference type="Gene3D" id="3.40.190.10">
    <property type="entry name" value="Periplasmic binding protein-like II"/>
    <property type="match status" value="1"/>
</dbReference>
<feature type="signal peptide" evidence="2">
    <location>
        <begin position="1"/>
        <end position="26"/>
    </location>
</feature>
<dbReference type="InterPro" id="IPR005064">
    <property type="entry name" value="BUG"/>
</dbReference>
<dbReference type="PANTHER" id="PTHR42928">
    <property type="entry name" value="TRICARBOXYLATE-BINDING PROTEIN"/>
    <property type="match status" value="1"/>
</dbReference>
<comment type="similarity">
    <text evidence="1">Belongs to the UPF0065 (bug) family.</text>
</comment>
<accession>A0A6B0Y3W5</accession>
<dbReference type="AlphaFoldDB" id="A0A6B0Y3W5"/>
<dbReference type="EMBL" id="VXRY01000398">
    <property type="protein sequence ID" value="MXY34390.1"/>
    <property type="molecule type" value="Genomic_DNA"/>
</dbReference>
<protein>
    <submittedName>
        <fullName evidence="3">Tripartite tricarboxylate transporter substrate binding protein</fullName>
    </submittedName>
</protein>